<evidence type="ECO:0000256" key="1">
    <source>
        <dbReference type="SAM" id="Coils"/>
    </source>
</evidence>
<comment type="caution">
    <text evidence="2">The sequence shown here is derived from an EMBL/GenBank/DDBJ whole genome shotgun (WGS) entry which is preliminary data.</text>
</comment>
<name>A0A2A5JUT8_PSEO7</name>
<gene>
    <name evidence="2" type="ORF">CEX98_03470</name>
</gene>
<evidence type="ECO:0000313" key="3">
    <source>
        <dbReference type="Proteomes" id="UP000228621"/>
    </source>
</evidence>
<accession>A0A2A5JUT8</accession>
<dbReference type="AlphaFoldDB" id="A0A2A5JUT8"/>
<proteinExistence type="predicted"/>
<dbReference type="EMBL" id="NKHF01000015">
    <property type="protein sequence ID" value="PCK33116.1"/>
    <property type="molecule type" value="Genomic_DNA"/>
</dbReference>
<evidence type="ECO:0000313" key="2">
    <source>
        <dbReference type="EMBL" id="PCK33116.1"/>
    </source>
</evidence>
<organism evidence="2 3">
    <name type="scientific">Pseudoalteromonas piscicida</name>
    <dbReference type="NCBI Taxonomy" id="43662"/>
    <lineage>
        <taxon>Bacteria</taxon>
        <taxon>Pseudomonadati</taxon>
        <taxon>Pseudomonadota</taxon>
        <taxon>Gammaproteobacteria</taxon>
        <taxon>Alteromonadales</taxon>
        <taxon>Pseudoalteromonadaceae</taxon>
        <taxon>Pseudoalteromonas</taxon>
    </lineage>
</organism>
<keyword evidence="3" id="KW-1185">Reference proteome</keyword>
<protein>
    <submittedName>
        <fullName evidence="2">Uncharacterized protein</fullName>
    </submittedName>
</protein>
<keyword evidence="1" id="KW-0175">Coiled coil</keyword>
<dbReference type="RefSeq" id="WP_099640737.1">
    <property type="nucleotide sequence ID" value="NZ_NKHF01000015.1"/>
</dbReference>
<dbReference type="Proteomes" id="UP000228621">
    <property type="component" value="Unassembled WGS sequence"/>
</dbReference>
<sequence length="139" mass="16030">MKSYYDDQKGMCIEGNFWLVHPQTGEPWNKDSVAQFIDVKAAENKDDSELEAIQQLVIARIKQLAFNKLQSELWRVERAKEHELGHRLSGNEEAAVQARESLQAILQQREAVRIKSDELEKQVQSLSCEADLLNFVIEF</sequence>
<dbReference type="OrthoDB" id="6291842at2"/>
<reference evidence="3" key="1">
    <citation type="journal article" date="2019" name="Genome Announc.">
        <title>Draft Genome Sequence of Pseudoalteromonas piscicida Strain 36Y ROTHPW, an Hypersaline Seawater Isolate from the South Coast of Sonora, Mexico.</title>
        <authorList>
            <person name="Sanchez-Diaz R."/>
            <person name="Molina-Garza Z.J."/>
            <person name="Cruz-Suarez L.E."/>
            <person name="Selvin J."/>
            <person name="Kiran G.S."/>
            <person name="Ibarra-Gamez J.C."/>
            <person name="Gomez-Gil B."/>
            <person name="Galaviz-Silva L."/>
        </authorList>
    </citation>
    <scope>NUCLEOTIDE SEQUENCE [LARGE SCALE GENOMIC DNA]</scope>
    <source>
        <strain evidence="3">36Y_RITHPW</strain>
    </source>
</reference>
<feature type="coiled-coil region" evidence="1">
    <location>
        <begin position="102"/>
        <end position="129"/>
    </location>
</feature>